<sequence length="318" mass="34671">MVFSSAVAGPSRIPYSAATCAHAQAAVRSFSSSACTQAPGGRRPFRNRQSGEEAEGEGGEGRRSQQAEPTKDFGMWLKNEGVKLKSPGRYEKARWLGGEVPFASNPSFRPPPPISDDLQTILFNEVRSGKRTTGQIAHAYSVSKARIDAVRKLKEVEAEFKRQNLPLQRAFQAGMESLLGVQSILDSKNVATMETIRKEELQRSQHPSTGLEHDEEHRHDHGHKGGAFANHADPDQRPQSTIEMDVWEFRDETTVMADRVAAVEAVRAEKAAEKAAEEAEAADFAAGKTAKKAAPAVASVVAKAGKTTFRFVDTSKKE</sequence>
<dbReference type="RefSeq" id="XP_028477920.1">
    <property type="nucleotide sequence ID" value="XM_028621468.1"/>
</dbReference>
<proteinExistence type="predicted"/>
<dbReference type="Pfam" id="PF12298">
    <property type="entry name" value="Bot1p"/>
    <property type="match status" value="1"/>
</dbReference>
<comment type="caution">
    <text evidence="2">The sequence shown here is derived from an EMBL/GenBank/DDBJ whole genome shotgun (WGS) entry which is preliminary data.</text>
</comment>
<dbReference type="PANTHER" id="PTHR28158">
    <property type="entry name" value="37S RIBOSOMAL PROTEIN S35, MITOCHONDRIAL"/>
    <property type="match status" value="1"/>
</dbReference>
<name>A0A427Y082_9TREE</name>
<evidence type="ECO:0000313" key="3">
    <source>
        <dbReference type="Proteomes" id="UP000279236"/>
    </source>
</evidence>
<feature type="compositionally biased region" description="Basic and acidic residues" evidence="1">
    <location>
        <begin position="59"/>
        <end position="71"/>
    </location>
</feature>
<dbReference type="GO" id="GO:0003735">
    <property type="term" value="F:structural constituent of ribosome"/>
    <property type="evidence" value="ECO:0007669"/>
    <property type="project" value="TreeGrafter"/>
</dbReference>
<dbReference type="InterPro" id="IPR021036">
    <property type="entry name" value="Ribosomal_mS45"/>
</dbReference>
<accession>A0A427Y082</accession>
<evidence type="ECO:0000313" key="2">
    <source>
        <dbReference type="EMBL" id="RSH84472.1"/>
    </source>
</evidence>
<protein>
    <recommendedName>
        <fullName evidence="4">Eukaryotic mitochondrial regulator protein-domain-containing protein</fullName>
    </recommendedName>
</protein>
<evidence type="ECO:0000256" key="1">
    <source>
        <dbReference type="SAM" id="MobiDB-lite"/>
    </source>
</evidence>
<keyword evidence="3" id="KW-1185">Reference proteome</keyword>
<dbReference type="Proteomes" id="UP000279236">
    <property type="component" value="Unassembled WGS sequence"/>
</dbReference>
<dbReference type="GeneID" id="39590536"/>
<feature type="region of interest" description="Disordered" evidence="1">
    <location>
        <begin position="200"/>
        <end position="237"/>
    </location>
</feature>
<dbReference type="PANTHER" id="PTHR28158:SF1">
    <property type="entry name" value="SMALL RIBOSOMAL SUBUNIT PROTEIN MS45"/>
    <property type="match status" value="1"/>
</dbReference>
<reference evidence="2 3" key="1">
    <citation type="submission" date="2018-11" db="EMBL/GenBank/DDBJ databases">
        <title>Genome sequence of Apiotrichum porosum DSM 27194.</title>
        <authorList>
            <person name="Aliyu H."/>
            <person name="Gorte O."/>
            <person name="Ochsenreither K."/>
        </authorList>
    </citation>
    <scope>NUCLEOTIDE SEQUENCE [LARGE SCALE GENOMIC DNA]</scope>
    <source>
        <strain evidence="2 3">DSM 27194</strain>
    </source>
</reference>
<gene>
    <name evidence="2" type="ORF">EHS24_005993</name>
</gene>
<dbReference type="GO" id="GO:0032543">
    <property type="term" value="P:mitochondrial translation"/>
    <property type="evidence" value="ECO:0007669"/>
    <property type="project" value="TreeGrafter"/>
</dbReference>
<organism evidence="2 3">
    <name type="scientific">Apiotrichum porosum</name>
    <dbReference type="NCBI Taxonomy" id="105984"/>
    <lineage>
        <taxon>Eukaryota</taxon>
        <taxon>Fungi</taxon>
        <taxon>Dikarya</taxon>
        <taxon>Basidiomycota</taxon>
        <taxon>Agaricomycotina</taxon>
        <taxon>Tremellomycetes</taxon>
        <taxon>Trichosporonales</taxon>
        <taxon>Trichosporonaceae</taxon>
        <taxon>Apiotrichum</taxon>
    </lineage>
</organism>
<evidence type="ECO:0008006" key="4">
    <source>
        <dbReference type="Google" id="ProtNLM"/>
    </source>
</evidence>
<dbReference type="OrthoDB" id="10052321at2759"/>
<dbReference type="GO" id="GO:0005763">
    <property type="term" value="C:mitochondrial small ribosomal subunit"/>
    <property type="evidence" value="ECO:0007669"/>
    <property type="project" value="TreeGrafter"/>
</dbReference>
<dbReference type="AlphaFoldDB" id="A0A427Y082"/>
<dbReference type="EMBL" id="RSCE01000003">
    <property type="protein sequence ID" value="RSH84472.1"/>
    <property type="molecule type" value="Genomic_DNA"/>
</dbReference>
<feature type="region of interest" description="Disordered" evidence="1">
    <location>
        <begin position="31"/>
        <end position="74"/>
    </location>
</feature>